<dbReference type="PANTHER" id="PTHR27009">
    <property type="entry name" value="RUST RESISTANCE KINASE LR10-RELATED"/>
    <property type="match status" value="1"/>
</dbReference>
<dbReference type="GO" id="GO:0005524">
    <property type="term" value="F:ATP binding"/>
    <property type="evidence" value="ECO:0007669"/>
    <property type="project" value="UniProtKB-UniRule"/>
</dbReference>
<keyword evidence="5" id="KW-0732">Signal</keyword>
<keyword evidence="8 12" id="KW-0067">ATP-binding</keyword>
<dbReference type="InterPro" id="IPR008271">
    <property type="entry name" value="Ser/Thr_kinase_AS"/>
</dbReference>
<comment type="similarity">
    <text evidence="12">Belongs to the protein kinase superfamily.</text>
</comment>
<name>A0A6P9DTR4_JUGRE</name>
<dbReference type="InterPro" id="IPR011009">
    <property type="entry name" value="Kinase-like_dom_sf"/>
</dbReference>
<dbReference type="PROSITE" id="PS00108">
    <property type="entry name" value="PROTEIN_KINASE_ST"/>
    <property type="match status" value="1"/>
</dbReference>
<evidence type="ECO:0000256" key="2">
    <source>
        <dbReference type="ARBA" id="ARBA00022527"/>
    </source>
</evidence>
<dbReference type="Pfam" id="PF07714">
    <property type="entry name" value="PK_Tyr_Ser-Thr"/>
    <property type="match status" value="1"/>
</dbReference>
<dbReference type="Gramene" id="Jr11_25390_p1">
    <property type="protein sequence ID" value="cds.Jr11_25390_p1"/>
    <property type="gene ID" value="Jr11_25390"/>
</dbReference>
<reference evidence="16" key="1">
    <citation type="submission" date="2025-08" db="UniProtKB">
        <authorList>
            <consortium name="RefSeq"/>
        </authorList>
    </citation>
    <scope>IDENTIFICATION</scope>
    <source>
        <tissue evidence="16">Leaves</tissue>
    </source>
</reference>
<keyword evidence="6 12" id="KW-0547">Nucleotide-binding</keyword>
<dbReference type="InterPro" id="IPR000719">
    <property type="entry name" value="Prot_kinase_dom"/>
</dbReference>
<protein>
    <submittedName>
        <fullName evidence="16">G-type lectin S-receptor-like serine/threonine-protein kinase At1g34300 isoform X1</fullName>
    </submittedName>
</protein>
<evidence type="ECO:0000256" key="1">
    <source>
        <dbReference type="ARBA" id="ARBA00004479"/>
    </source>
</evidence>
<evidence type="ECO:0000256" key="11">
    <source>
        <dbReference type="ARBA" id="ARBA00023180"/>
    </source>
</evidence>
<feature type="region of interest" description="Disordered" evidence="13">
    <location>
        <begin position="373"/>
        <end position="392"/>
    </location>
</feature>
<feature type="transmembrane region" description="Helical" evidence="14">
    <location>
        <begin position="9"/>
        <end position="31"/>
    </location>
</feature>
<dbReference type="PROSITE" id="PS50011">
    <property type="entry name" value="PROTEIN_KINASE_DOM"/>
    <property type="match status" value="1"/>
</dbReference>
<feature type="compositionally biased region" description="Polar residues" evidence="13">
    <location>
        <begin position="378"/>
        <end position="392"/>
    </location>
</feature>
<dbReference type="Proteomes" id="UP000235220">
    <property type="component" value="Chromosome 11"/>
</dbReference>
<evidence type="ECO:0000256" key="5">
    <source>
        <dbReference type="ARBA" id="ARBA00022729"/>
    </source>
</evidence>
<sequence length="416" mass="46701">MSSTDKQGALAATIVAGLGLVFVMIVILLAVCQKRFRTGSGTVSSDTRFMTLTMDKFLNDMEREKPIRFTSQQLRIATDNFTNLLGSGGFGSVYKGIFSNGTLVAVKILYGNSDKRIDEQFMAEVSTIGRVHHLNLVRLFGFCFEENLRALVYEYMGNGSLDMYLFHENKKLGFENLYEIAVGTARGIAYLHEECQQRIIHYDIKPGNILLDAKFLPKVADFGLAKLCNRENTHVTMTGGRGTPGYAAPEMWMPYPITHKCDIYSFGMLLFEILGRRRNLDMRFAESQEWFPMWVWKNFESGELGELTILCGIEAKYRETAERMVKVALLCVQYRPDSRPLMSEVVKMLEGAVEIPTPLNPFQHMLGVTPCPSAPSHPLQTGSSLDSELSTQTVTRSTSIGATPLMRKYEIEIASI</sequence>
<accession>A0A6P9DTR4</accession>
<evidence type="ECO:0000256" key="7">
    <source>
        <dbReference type="ARBA" id="ARBA00022777"/>
    </source>
</evidence>
<evidence type="ECO:0000256" key="4">
    <source>
        <dbReference type="ARBA" id="ARBA00022692"/>
    </source>
</evidence>
<comment type="subcellular location">
    <subcellularLocation>
        <location evidence="1">Membrane</location>
        <topology evidence="1">Single-pass type I membrane protein</topology>
    </subcellularLocation>
</comment>
<dbReference type="SUPFAM" id="SSF56112">
    <property type="entry name" value="Protein kinase-like (PK-like)"/>
    <property type="match status" value="1"/>
</dbReference>
<evidence type="ECO:0000256" key="10">
    <source>
        <dbReference type="ARBA" id="ARBA00023136"/>
    </source>
</evidence>
<dbReference type="RefSeq" id="XP_035538860.1">
    <property type="nucleotide sequence ID" value="XM_035682967.1"/>
</dbReference>
<keyword evidence="7" id="KW-0418">Kinase</keyword>
<keyword evidence="4 14" id="KW-0812">Transmembrane</keyword>
<dbReference type="InterPro" id="IPR001245">
    <property type="entry name" value="Ser-Thr/Tyr_kinase_cat_dom"/>
</dbReference>
<evidence type="ECO:0000256" key="8">
    <source>
        <dbReference type="ARBA" id="ARBA00022840"/>
    </source>
</evidence>
<keyword evidence="3" id="KW-0808">Transferase</keyword>
<keyword evidence="15" id="KW-1185">Reference proteome</keyword>
<dbReference type="FunFam" id="1.10.510.10:FF:000384">
    <property type="entry name" value="G-type lectin S-receptor-like serine/threonine-protein kinase"/>
    <property type="match status" value="1"/>
</dbReference>
<dbReference type="SMART" id="SM00220">
    <property type="entry name" value="S_TKc"/>
    <property type="match status" value="1"/>
</dbReference>
<dbReference type="GO" id="GO:0016020">
    <property type="term" value="C:membrane"/>
    <property type="evidence" value="ECO:0007669"/>
    <property type="project" value="UniProtKB-SubCell"/>
</dbReference>
<evidence type="ECO:0000313" key="16">
    <source>
        <dbReference type="RefSeq" id="XP_035538860.1"/>
    </source>
</evidence>
<dbReference type="Gene3D" id="1.10.510.10">
    <property type="entry name" value="Transferase(Phosphotransferase) domain 1"/>
    <property type="match status" value="1"/>
</dbReference>
<evidence type="ECO:0000256" key="13">
    <source>
        <dbReference type="SAM" id="MobiDB-lite"/>
    </source>
</evidence>
<organism evidence="15 16">
    <name type="scientific">Juglans regia</name>
    <name type="common">English walnut</name>
    <dbReference type="NCBI Taxonomy" id="51240"/>
    <lineage>
        <taxon>Eukaryota</taxon>
        <taxon>Viridiplantae</taxon>
        <taxon>Streptophyta</taxon>
        <taxon>Embryophyta</taxon>
        <taxon>Tracheophyta</taxon>
        <taxon>Spermatophyta</taxon>
        <taxon>Magnoliopsida</taxon>
        <taxon>eudicotyledons</taxon>
        <taxon>Gunneridae</taxon>
        <taxon>Pentapetalae</taxon>
        <taxon>rosids</taxon>
        <taxon>fabids</taxon>
        <taxon>Fagales</taxon>
        <taxon>Juglandaceae</taxon>
        <taxon>Juglans</taxon>
    </lineage>
</organism>
<evidence type="ECO:0000313" key="15">
    <source>
        <dbReference type="Proteomes" id="UP000235220"/>
    </source>
</evidence>
<gene>
    <name evidence="16" type="primary">LOC108983168</name>
</gene>
<dbReference type="Gene3D" id="3.30.200.20">
    <property type="entry name" value="Phosphorylase Kinase, domain 1"/>
    <property type="match status" value="1"/>
</dbReference>
<dbReference type="AlphaFoldDB" id="A0A6P9DTR4"/>
<keyword evidence="11" id="KW-0325">Glycoprotein</keyword>
<dbReference type="GO" id="GO:0004674">
    <property type="term" value="F:protein serine/threonine kinase activity"/>
    <property type="evidence" value="ECO:0007669"/>
    <property type="project" value="UniProtKB-KW"/>
</dbReference>
<dbReference type="InterPro" id="IPR017441">
    <property type="entry name" value="Protein_kinase_ATP_BS"/>
</dbReference>
<proteinExistence type="inferred from homology"/>
<keyword evidence="10 14" id="KW-0472">Membrane</keyword>
<dbReference type="FunFam" id="3.30.200.20:FF:000178">
    <property type="entry name" value="serine/threonine-protein kinase PBS1-like"/>
    <property type="match status" value="1"/>
</dbReference>
<keyword evidence="2 12" id="KW-0723">Serine/threonine-protein kinase</keyword>
<evidence type="ECO:0000256" key="6">
    <source>
        <dbReference type="ARBA" id="ARBA00022741"/>
    </source>
</evidence>
<evidence type="ECO:0000256" key="14">
    <source>
        <dbReference type="SAM" id="Phobius"/>
    </source>
</evidence>
<keyword evidence="9 14" id="KW-1133">Transmembrane helix</keyword>
<evidence type="ECO:0000256" key="12">
    <source>
        <dbReference type="RuleBase" id="RU000304"/>
    </source>
</evidence>
<dbReference type="OrthoDB" id="4062651at2759"/>
<dbReference type="InterPro" id="IPR045874">
    <property type="entry name" value="LRK10/LRL21-25-like"/>
</dbReference>
<dbReference type="GeneID" id="108983168"/>
<evidence type="ECO:0000256" key="3">
    <source>
        <dbReference type="ARBA" id="ARBA00022679"/>
    </source>
</evidence>
<dbReference type="PROSITE" id="PS00107">
    <property type="entry name" value="PROTEIN_KINASE_ATP"/>
    <property type="match status" value="1"/>
</dbReference>
<dbReference type="KEGG" id="jre:108983168"/>
<evidence type="ECO:0000256" key="9">
    <source>
        <dbReference type="ARBA" id="ARBA00022989"/>
    </source>
</evidence>